<evidence type="ECO:0000259" key="11">
    <source>
        <dbReference type="PROSITE" id="PS51651"/>
    </source>
</evidence>
<dbReference type="SUPFAM" id="SSF50044">
    <property type="entry name" value="SH3-domain"/>
    <property type="match status" value="1"/>
</dbReference>
<evidence type="ECO:0000313" key="12">
    <source>
        <dbReference type="EMBL" id="GMI47943.1"/>
    </source>
</evidence>
<dbReference type="EMBL" id="BRYA01000366">
    <property type="protein sequence ID" value="GMI47943.1"/>
    <property type="molecule type" value="Genomic_DNA"/>
</dbReference>
<dbReference type="Pfam" id="PF16172">
    <property type="entry name" value="DOCK_N"/>
    <property type="match status" value="1"/>
</dbReference>
<dbReference type="InterPro" id="IPR046773">
    <property type="entry name" value="DOCKER_Lobe_C"/>
</dbReference>
<evidence type="ECO:0000256" key="2">
    <source>
        <dbReference type="ARBA" id="ARBA00022443"/>
    </source>
</evidence>
<sequence length="1828" mass="205980">MADIATATAKFAFTADPNYPQTMSLEPGVKLIDVESAGDGWMWGTNSATQQRGLFPESYVAVEVVAHKPNAVPPPIPKRDKVDRSSTSSAASKRSSTGRGDRSSASSATPVVDAADVAAAAEEEDEDDKVAPLTSKVSSVGFSEPASSVSPPAIPQKARAKPRATLAYKRPPPPIVLMKKNKQSDEVEIDAQKTLSNDVDSFVNKWRSQAAAALVTRNFKEYYQIKSQMTTLLEWRRQMRLAYSDFLAEKADAGQYLDVKKNILKLIEATKQQSESFSVPRTEDGAPASVANCAITSLYQLHKDMRERMNESSKLPDGAAEQYKKEVDKGLRKRAGQEGKLHLFVHQKAAIFSAGEGCQLLYSLWSKRRKDFVSDEFMVALTAAGMPDDISLMEKLNTLFIDLTQSDFEDGLVLVCRIYRIGKLTSEDKASSSSGMMAMGNAAAPISDDRQIYKRHFGCSVVNLTELNVHKLLIGEELNPENTPIYQPRNGNEHNFSSLHEAIASNRSEEYEVVPKTNGIALGISLFEGDYKAAIEKDSRLLGISPTLRRSMQGIVDTGEERNDLYITITGGDFSQDSKKSAKNIEVKISCLMDTGAPVECLIRGSGPQGMLASSYRSTVYYHTNSPPFNETVKLVIPSEQGKFERCHLLFTFYHCSGTKPRAPFGFSFLELADSVNGAAIKDKVYSCSSYKMMDNMMKGNMILPKYLQQKAKLTVRNFRTGLSKQDEIFRVKTTMCSTKKTQNGVLHDLINWRQLDGPQLEIVLKKCLGQYQGVASLTHDEIFKFLKEIMDALCAIFAEKRSSMKSILPVFHLFSYVLEHFSKKHFKEYCPILESYIKESFNNQRMHKILLQCVDYYMKWIEDKTAVKSNPKDLQVFLNFMSSFNYIIWIINVSRKQDPTAGKTINEFKGALLDLMTRVNRLMQMEEPVKITIVRGKTLNHFPSVIDHLLDIFSPAEVSVIAAGFLDVVPLSAKTGTFNKDKLQLVQHICESTVFKDGSARQEVLPAILKTLMEFLRPCERVEPARKELLTRSIEILLTMLQVIQEEDDKQAVVTILPIIPALIFFTNNSMSRLMEKKEERGDGFDESLSNSATSLVTLLYLMDDTQFNYFLGLDLDLQDEMVLGATKKTSKKERLRIVLGCLGNLWDMSVTIYPSIWLVFHVLQAEVTVKIMEWTNSFLTLEEYTKIAHVDISSGETSLWEMVYDIGMKIITFDLLAGEGANETKQSVLENNSYEMDLRCCVASVLHHNWDTLSGESKLLLVDELVQTLLGQVGSECLEVATMCKQFFFDLLKCEFVATSDFANVRDHTISSVGAIVTEQMERDGAEGGDETQNPLFLLFKDDLEEQFKGDDVLKCEAGSQFLKEIKQLFTLLVALAKFPKTAAHEQERCFAYSQLMDYLLKMNRTENYTRYAHQMSQEMLGLGLNVEAGKALLLHANLLAWDDTKLTDFRNENKEIFPAQKSMQRKERLYVQAMQMFDKAQYWEGSLKLCEELNTFYINGLYDYEKVSNTLKKMADYYRSIEKTDRFYPSTFRVGYYGDFGPEFKNCDFIYRGEVLESIGDFTNRIKGKFPAATMLGVKVDAGPEHKDNTSGEQYLQISKVTPITVESGWGRGGGWVVGVVPRYARDFEGNNEVSQFYYSRPFRKKKEKSENEFLDLWVEKKVLTVEEVLPNTQRRSKVVKVENIVVNPLENAVAEIVKKNFELREKFGAMKNLQDGAADNSYTMALNGVVDAAVNGGIGNYRTFINGQYKDKNPEIYSDVCSSPSKSDVCDRLIKALKEQLEILEVGVEIHGRKCSESLKPLHEHIVGMFGKMKVDTQEMLGEK</sequence>
<evidence type="ECO:0000256" key="3">
    <source>
        <dbReference type="ARBA" id="ARBA00022490"/>
    </source>
</evidence>
<dbReference type="Proteomes" id="UP001165065">
    <property type="component" value="Unassembled WGS sequence"/>
</dbReference>
<comment type="similarity">
    <text evidence="7">Belongs to the DOCK family.</text>
</comment>
<dbReference type="InterPro" id="IPR001452">
    <property type="entry name" value="SH3_domain"/>
</dbReference>
<name>A0A9W7GPW7_9STRA</name>
<accession>A0A9W7GPW7</accession>
<keyword evidence="4" id="KW-0597">Phosphoprotein</keyword>
<dbReference type="Pfam" id="PF06920">
    <property type="entry name" value="DHR-2_Lobe_A"/>
    <property type="match status" value="1"/>
</dbReference>
<dbReference type="Gene3D" id="1.20.58.740">
    <property type="match status" value="1"/>
</dbReference>
<dbReference type="InterPro" id="IPR042455">
    <property type="entry name" value="DOCK_N_sub1"/>
</dbReference>
<feature type="compositionally biased region" description="Polar residues" evidence="8">
    <location>
        <begin position="135"/>
        <end position="150"/>
    </location>
</feature>
<dbReference type="Pfam" id="PF23554">
    <property type="entry name" value="TPR_DOCK"/>
    <property type="match status" value="1"/>
</dbReference>
<organism evidence="12 13">
    <name type="scientific">Triparma columacea</name>
    <dbReference type="NCBI Taxonomy" id="722753"/>
    <lineage>
        <taxon>Eukaryota</taxon>
        <taxon>Sar</taxon>
        <taxon>Stramenopiles</taxon>
        <taxon>Ochrophyta</taxon>
        <taxon>Bolidophyceae</taxon>
        <taxon>Parmales</taxon>
        <taxon>Triparmaceae</taxon>
        <taxon>Triparma</taxon>
    </lineage>
</organism>
<dbReference type="PANTHER" id="PTHR45653:SF10">
    <property type="entry name" value="MYOBLAST CITY, ISOFORM B"/>
    <property type="match status" value="1"/>
</dbReference>
<keyword evidence="2 6" id="KW-0728">SH3 domain</keyword>
<dbReference type="GO" id="GO:0007264">
    <property type="term" value="P:small GTPase-mediated signal transduction"/>
    <property type="evidence" value="ECO:0007669"/>
    <property type="project" value="InterPro"/>
</dbReference>
<dbReference type="PROSITE" id="PS50002">
    <property type="entry name" value="SH3"/>
    <property type="match status" value="1"/>
</dbReference>
<evidence type="ECO:0000256" key="4">
    <source>
        <dbReference type="ARBA" id="ARBA00022553"/>
    </source>
</evidence>
<dbReference type="InterPro" id="IPR027357">
    <property type="entry name" value="DOCKER_dom"/>
</dbReference>
<reference evidence="13" key="1">
    <citation type="journal article" date="2023" name="Commun. Biol.">
        <title>Genome analysis of Parmales, the sister group of diatoms, reveals the evolutionary specialization of diatoms from phago-mixotrophs to photoautotrophs.</title>
        <authorList>
            <person name="Ban H."/>
            <person name="Sato S."/>
            <person name="Yoshikawa S."/>
            <person name="Yamada K."/>
            <person name="Nakamura Y."/>
            <person name="Ichinomiya M."/>
            <person name="Sato N."/>
            <person name="Blanc-Mathieu R."/>
            <person name="Endo H."/>
            <person name="Kuwata A."/>
            <person name="Ogata H."/>
        </authorList>
    </citation>
    <scope>NUCLEOTIDE SEQUENCE [LARGE SCALE GENOMIC DNA]</scope>
</reference>
<evidence type="ECO:0000256" key="1">
    <source>
        <dbReference type="ARBA" id="ARBA00004496"/>
    </source>
</evidence>
<keyword evidence="3" id="KW-0963">Cytoplasm</keyword>
<dbReference type="GO" id="GO:0005085">
    <property type="term" value="F:guanyl-nucleotide exchange factor activity"/>
    <property type="evidence" value="ECO:0007669"/>
    <property type="project" value="UniProtKB-KW"/>
</dbReference>
<evidence type="ECO:0000259" key="9">
    <source>
        <dbReference type="PROSITE" id="PS50002"/>
    </source>
</evidence>
<dbReference type="Gene3D" id="1.20.1270.350">
    <property type="entry name" value="Dedicator of cytokinesis N-terminal subdomain"/>
    <property type="match status" value="1"/>
</dbReference>
<dbReference type="Gene3D" id="1.25.40.410">
    <property type="match status" value="1"/>
</dbReference>
<dbReference type="Pfam" id="PF14429">
    <property type="entry name" value="DOCK-C2"/>
    <property type="match status" value="1"/>
</dbReference>
<evidence type="ECO:0000256" key="5">
    <source>
        <dbReference type="ARBA" id="ARBA00022658"/>
    </source>
</evidence>
<dbReference type="Pfam" id="PF20421">
    <property type="entry name" value="DHR-2_Lobe_C"/>
    <property type="match status" value="1"/>
</dbReference>
<dbReference type="InterPro" id="IPR032376">
    <property type="entry name" value="DOCK_N"/>
</dbReference>
<dbReference type="OrthoDB" id="187184at2759"/>
<dbReference type="SMART" id="SM00326">
    <property type="entry name" value="SH3"/>
    <property type="match status" value="1"/>
</dbReference>
<dbReference type="InterPro" id="IPR046770">
    <property type="entry name" value="DOCKER_Lobe_B"/>
</dbReference>
<proteinExistence type="inferred from homology"/>
<dbReference type="CDD" id="cd11684">
    <property type="entry name" value="DHR2_DOCK"/>
    <property type="match status" value="1"/>
</dbReference>
<dbReference type="InterPro" id="IPR056372">
    <property type="entry name" value="TPR_DOCK"/>
</dbReference>
<feature type="compositionally biased region" description="Low complexity" evidence="8">
    <location>
        <begin position="85"/>
        <end position="120"/>
    </location>
</feature>
<dbReference type="InterPro" id="IPR035892">
    <property type="entry name" value="C2_domain_sf"/>
</dbReference>
<keyword evidence="5" id="KW-0344">Guanine-nucleotide releasing factor</keyword>
<dbReference type="GO" id="GO:0031267">
    <property type="term" value="F:small GTPase binding"/>
    <property type="evidence" value="ECO:0007669"/>
    <property type="project" value="TreeGrafter"/>
</dbReference>
<feature type="domain" description="DOCKER" evidence="11">
    <location>
        <begin position="1402"/>
        <end position="1828"/>
    </location>
</feature>
<dbReference type="PROSITE" id="PS51650">
    <property type="entry name" value="C2_DOCK"/>
    <property type="match status" value="1"/>
</dbReference>
<dbReference type="CDD" id="cd08679">
    <property type="entry name" value="C2_DOCK180_related"/>
    <property type="match status" value="1"/>
</dbReference>
<evidence type="ECO:0000313" key="13">
    <source>
        <dbReference type="Proteomes" id="UP001165065"/>
    </source>
</evidence>
<dbReference type="Pfam" id="PF20422">
    <property type="entry name" value="DHR-2_Lobe_B"/>
    <property type="match status" value="1"/>
</dbReference>
<dbReference type="InterPro" id="IPR036028">
    <property type="entry name" value="SH3-like_dom_sf"/>
</dbReference>
<feature type="domain" description="C2 DOCK-type" evidence="10">
    <location>
        <begin position="562"/>
        <end position="737"/>
    </location>
</feature>
<dbReference type="GO" id="GO:0005737">
    <property type="term" value="C:cytoplasm"/>
    <property type="evidence" value="ECO:0007669"/>
    <property type="project" value="UniProtKB-SubCell"/>
</dbReference>
<dbReference type="Gene3D" id="2.60.40.150">
    <property type="entry name" value="C2 domain"/>
    <property type="match status" value="1"/>
</dbReference>
<dbReference type="InterPro" id="IPR026791">
    <property type="entry name" value="DOCK"/>
</dbReference>
<gene>
    <name evidence="12" type="ORF">TrCOL_g8876</name>
</gene>
<evidence type="ECO:0000256" key="6">
    <source>
        <dbReference type="PROSITE-ProRule" id="PRU00192"/>
    </source>
</evidence>
<protein>
    <submittedName>
        <fullName evidence="12">Uncharacterized protein</fullName>
    </submittedName>
</protein>
<dbReference type="GO" id="GO:0005886">
    <property type="term" value="C:plasma membrane"/>
    <property type="evidence" value="ECO:0007669"/>
    <property type="project" value="TreeGrafter"/>
</dbReference>
<dbReference type="Gene3D" id="2.30.30.40">
    <property type="entry name" value="SH3 Domains"/>
    <property type="match status" value="1"/>
</dbReference>
<dbReference type="InterPro" id="IPR027007">
    <property type="entry name" value="C2_DOCK-type_domain"/>
</dbReference>
<dbReference type="InterPro" id="IPR043162">
    <property type="entry name" value="DOCK_C_lobe_C"/>
</dbReference>
<feature type="region of interest" description="Disordered" evidence="8">
    <location>
        <begin position="69"/>
        <end position="177"/>
    </location>
</feature>
<evidence type="ECO:0000259" key="10">
    <source>
        <dbReference type="PROSITE" id="PS51650"/>
    </source>
</evidence>
<dbReference type="PROSITE" id="PS51651">
    <property type="entry name" value="DOCKER"/>
    <property type="match status" value="1"/>
</dbReference>
<dbReference type="InterPro" id="IPR043161">
    <property type="entry name" value="DOCK_C_lobe_A"/>
</dbReference>
<comment type="caution">
    <text evidence="12">The sequence shown here is derived from an EMBL/GenBank/DDBJ whole genome shotgun (WGS) entry which is preliminary data.</text>
</comment>
<evidence type="ECO:0000256" key="8">
    <source>
        <dbReference type="SAM" id="MobiDB-lite"/>
    </source>
</evidence>
<comment type="subcellular location">
    <subcellularLocation>
        <location evidence="1">Cytoplasm</location>
    </subcellularLocation>
</comment>
<feature type="domain" description="SH3" evidence="9">
    <location>
        <begin position="2"/>
        <end position="65"/>
    </location>
</feature>
<dbReference type="InterPro" id="IPR046769">
    <property type="entry name" value="DOCKER_Lobe_A"/>
</dbReference>
<evidence type="ECO:0000256" key="7">
    <source>
        <dbReference type="PROSITE-ProRule" id="PRU00983"/>
    </source>
</evidence>
<dbReference type="PANTHER" id="PTHR45653">
    <property type="entry name" value="DEDICATOR OF CYTOKINESIS"/>
    <property type="match status" value="1"/>
</dbReference>
<keyword evidence="13" id="KW-1185">Reference proteome</keyword>